<dbReference type="InterPro" id="IPR050229">
    <property type="entry name" value="GlpE_sulfurtransferase"/>
</dbReference>
<reference evidence="4" key="1">
    <citation type="journal article" date="2019" name="Int. J. Syst. Evol. Microbiol.">
        <title>The Global Catalogue of Microorganisms (GCM) 10K type strain sequencing project: providing services to taxonomists for standard genome sequencing and annotation.</title>
        <authorList>
            <consortium name="The Broad Institute Genomics Platform"/>
            <consortium name="The Broad Institute Genome Sequencing Center for Infectious Disease"/>
            <person name="Wu L."/>
            <person name="Ma J."/>
        </authorList>
    </citation>
    <scope>NUCLEOTIDE SEQUENCE [LARGE SCALE GENOMIC DNA]</scope>
    <source>
        <strain evidence="4">KACC 12597</strain>
    </source>
</reference>
<comment type="caution">
    <text evidence="3">The sequence shown here is derived from an EMBL/GenBank/DDBJ whole genome shotgun (WGS) entry which is preliminary data.</text>
</comment>
<evidence type="ECO:0000313" key="3">
    <source>
        <dbReference type="EMBL" id="MFD2114012.1"/>
    </source>
</evidence>
<dbReference type="SUPFAM" id="SSF51206">
    <property type="entry name" value="cAMP-binding domain-like"/>
    <property type="match status" value="2"/>
</dbReference>
<gene>
    <name evidence="3" type="ORF">ACFSJC_19360</name>
</gene>
<dbReference type="CDD" id="cd00038">
    <property type="entry name" value="CAP_ED"/>
    <property type="match status" value="1"/>
</dbReference>
<dbReference type="Proteomes" id="UP001597337">
    <property type="component" value="Unassembled WGS sequence"/>
</dbReference>
<dbReference type="SMART" id="SM00450">
    <property type="entry name" value="RHOD"/>
    <property type="match status" value="1"/>
</dbReference>
<dbReference type="CDD" id="cd00158">
    <property type="entry name" value="RHOD"/>
    <property type="match status" value="1"/>
</dbReference>
<keyword evidence="4" id="KW-1185">Reference proteome</keyword>
<organism evidence="3 4">
    <name type="scientific">Thiorhodococcus fuscus</name>
    <dbReference type="NCBI Taxonomy" id="527200"/>
    <lineage>
        <taxon>Bacteria</taxon>
        <taxon>Pseudomonadati</taxon>
        <taxon>Pseudomonadota</taxon>
        <taxon>Gammaproteobacteria</taxon>
        <taxon>Chromatiales</taxon>
        <taxon>Chromatiaceae</taxon>
        <taxon>Thiorhodococcus</taxon>
    </lineage>
</organism>
<dbReference type="EMBL" id="JBHUHX010000062">
    <property type="protein sequence ID" value="MFD2114012.1"/>
    <property type="molecule type" value="Genomic_DNA"/>
</dbReference>
<dbReference type="SUPFAM" id="SSF52821">
    <property type="entry name" value="Rhodanese/Cell cycle control phosphatase"/>
    <property type="match status" value="1"/>
</dbReference>
<dbReference type="InterPro" id="IPR014710">
    <property type="entry name" value="RmlC-like_jellyroll"/>
</dbReference>
<protein>
    <submittedName>
        <fullName evidence="3">Cyclic nucleotide-binding domain-containing protein</fullName>
    </submittedName>
</protein>
<dbReference type="Gene3D" id="3.40.250.10">
    <property type="entry name" value="Rhodanese-like domain"/>
    <property type="match status" value="1"/>
</dbReference>
<dbReference type="InterPro" id="IPR036873">
    <property type="entry name" value="Rhodanese-like_dom_sf"/>
</dbReference>
<dbReference type="SMART" id="SM00100">
    <property type="entry name" value="cNMP"/>
    <property type="match status" value="1"/>
</dbReference>
<dbReference type="PROSITE" id="PS50042">
    <property type="entry name" value="CNMP_BINDING_3"/>
    <property type="match status" value="1"/>
</dbReference>
<evidence type="ECO:0000259" key="1">
    <source>
        <dbReference type="PROSITE" id="PS50042"/>
    </source>
</evidence>
<dbReference type="InterPro" id="IPR001763">
    <property type="entry name" value="Rhodanese-like_dom"/>
</dbReference>
<feature type="domain" description="Cyclic nucleotide-binding" evidence="1">
    <location>
        <begin position="142"/>
        <end position="246"/>
    </location>
</feature>
<sequence>MSIKTTHLIRILRERFHAFPGISERALLESLQIFRLFELHEGERLQLSGSELPDRLYVAVGRVAITGSDGDRKEVAADDLGFVLLPTLPATLGVEALEDAYLCHIDTALADYLLTLEEVAESLAAPGSNLDHSLRLVRDTATFRRIPLENAERALTSLRERRVQAGEEIVRMGKETDAFYVLVAGRAELWQIDDEEGIPMKAAELECGDAFGEESLLTGKTSSVTVRMLEDGVLLQLLRDDFSSLMAQPLVREVDVPVAKAMIEHDYVALDVRLEEEFDEGHIPGSLLIPLSQLRKRVEELDRAARYVAYCRSGRRSSVAAFQLSQLGFDVVSMAGGVLAWSDPLTEPVE</sequence>
<dbReference type="PANTHER" id="PTHR43031:SF1">
    <property type="entry name" value="PYRIDINE NUCLEOTIDE-DISULPHIDE OXIDOREDUCTASE"/>
    <property type="match status" value="1"/>
</dbReference>
<dbReference type="Pfam" id="PF00581">
    <property type="entry name" value="Rhodanese"/>
    <property type="match status" value="1"/>
</dbReference>
<dbReference type="PANTHER" id="PTHR43031">
    <property type="entry name" value="FAD-DEPENDENT OXIDOREDUCTASE"/>
    <property type="match status" value="1"/>
</dbReference>
<feature type="domain" description="Rhodanese" evidence="2">
    <location>
        <begin position="263"/>
        <end position="347"/>
    </location>
</feature>
<accession>A0ABW4YE90</accession>
<evidence type="ECO:0000259" key="2">
    <source>
        <dbReference type="PROSITE" id="PS50206"/>
    </source>
</evidence>
<name>A0ABW4YE90_9GAMM</name>
<dbReference type="RefSeq" id="WP_386028852.1">
    <property type="nucleotide sequence ID" value="NZ_JBHUHX010000062.1"/>
</dbReference>
<proteinExistence type="predicted"/>
<evidence type="ECO:0000313" key="4">
    <source>
        <dbReference type="Proteomes" id="UP001597337"/>
    </source>
</evidence>
<dbReference type="PROSITE" id="PS50206">
    <property type="entry name" value="RHODANESE_3"/>
    <property type="match status" value="1"/>
</dbReference>
<dbReference type="Gene3D" id="2.60.120.10">
    <property type="entry name" value="Jelly Rolls"/>
    <property type="match status" value="1"/>
</dbReference>
<dbReference type="InterPro" id="IPR018490">
    <property type="entry name" value="cNMP-bd_dom_sf"/>
</dbReference>
<dbReference type="Pfam" id="PF00027">
    <property type="entry name" value="cNMP_binding"/>
    <property type="match status" value="1"/>
</dbReference>
<dbReference type="InterPro" id="IPR000595">
    <property type="entry name" value="cNMP-bd_dom"/>
</dbReference>